<keyword evidence="4" id="KW-1185">Reference proteome</keyword>
<feature type="region of interest" description="Disordered" evidence="1">
    <location>
        <begin position="738"/>
        <end position="789"/>
    </location>
</feature>
<evidence type="ECO:0000313" key="3">
    <source>
        <dbReference type="EMBL" id="MFC4029801.1"/>
    </source>
</evidence>
<dbReference type="EMBL" id="JBHSAS010000034">
    <property type="protein sequence ID" value="MFC4029801.1"/>
    <property type="molecule type" value="Genomic_DNA"/>
</dbReference>
<dbReference type="PANTHER" id="PTHR30189:SF1">
    <property type="entry name" value="LPS-ASSEMBLY PROTEIN LPTD"/>
    <property type="match status" value="1"/>
</dbReference>
<dbReference type="RefSeq" id="WP_290231841.1">
    <property type="nucleotide sequence ID" value="NZ_JAUFPZ010000002.1"/>
</dbReference>
<organism evidence="3 4">
    <name type="scientific">Zunongwangia endophytica</name>
    <dbReference type="NCBI Taxonomy" id="1808945"/>
    <lineage>
        <taxon>Bacteria</taxon>
        <taxon>Pseudomonadati</taxon>
        <taxon>Bacteroidota</taxon>
        <taxon>Flavobacteriia</taxon>
        <taxon>Flavobacteriales</taxon>
        <taxon>Flavobacteriaceae</taxon>
        <taxon>Zunongwangia</taxon>
    </lineage>
</organism>
<dbReference type="PANTHER" id="PTHR30189">
    <property type="entry name" value="LPS-ASSEMBLY PROTEIN"/>
    <property type="match status" value="1"/>
</dbReference>
<accession>A0ABV8HG42</accession>
<dbReference type="Proteomes" id="UP001595793">
    <property type="component" value="Unassembled WGS sequence"/>
</dbReference>
<sequence length="910" mass="104320">MQTNIPNILFCCIFLLFSGALLQAQEIEQNRSIRIEAEKDSLVLVSTLPLAQMIKSQDSILGLFQTDTLKQERKNRMITDVVDYKATDYMRLSNREKKMYLYNEAQVVYQDMTIDAGYIIIDNEKNEVYAYGITDSTGAYTQTPVFQQGAKTVEPDSIRFNFDTERALVYNSRTQEASFNVKGEVTKRENDSVYFMKNVRFTTSENVDDPEYYFYARKIKFVPDRKIVSGFVNMYIADIPTPLGLPFGYFPLTEERTSGFIIPSFGDSQQGYFLQNGGYYFALSDYADLLAVGDYYTNGSYAMRLESSYTKRYKFRGNFSFRYERQYNSERGFPDFSESSVYNIRWSHSQDAKASPSSRFSASVNLGSSNYYQQSVNQSNTANFLNNTLSSSVSYSKTFEGNPGVNFSLTATHSQNTNTGEINMTLPTLQASVDRIYPFAPQGGSKKGIIQNINLQYNLRAENRFNTTDSLFFQPEMFRDAVLGAQHSIPLATNFKILKYFSVSASTNFEENWVFKTYERSYDETTNSEVIDTINGFDSYRTYNFNTSIGTTLYGRKDFSKDSKIQAIRHVIRPSISYGINPAFDQYYDTYERESLTDRDGLTDLVEYSRFTGTLYGAPNRNYSSSIGLSVSNTLEAKVRDKDSTATEPKKIKLLNNFSFSTSYNLAADKLKLAPVSVRGGIPIIQNKLDINFTGNLDPYALNNNNQRIDKLNIANGGSLFRLTNANVSFGYSFSSKDFSDKDNENEDEIDNESYRNGGRKDDLFGKNTDLDGNLYEDEDPFEGDEEEEKNKEWYRYKIPWDIRLSYTMTYSNQRRQSEISSHSLMFSGDVELSPKWAVGASSGFDIREGGFTYTQLRFQRDLESWRMSFSWVPFSARRSWNFFIGIKSSVLSDIKYDKRRQPTRTIGRN</sequence>
<dbReference type="Pfam" id="PF19838">
    <property type="entry name" value="LptD_2"/>
    <property type="match status" value="1"/>
</dbReference>
<protein>
    <submittedName>
        <fullName evidence="3">LPS assembly protein LptD</fullName>
    </submittedName>
</protein>
<feature type="domain" description="LPS-assembly protein LptD central" evidence="2">
    <location>
        <begin position="227"/>
        <end position="700"/>
    </location>
</feature>
<name>A0ABV8HG42_9FLAO</name>
<dbReference type="InterPro" id="IPR050218">
    <property type="entry name" value="LptD"/>
</dbReference>
<evidence type="ECO:0000256" key="1">
    <source>
        <dbReference type="SAM" id="MobiDB-lite"/>
    </source>
</evidence>
<proteinExistence type="predicted"/>
<gene>
    <name evidence="3" type="ORF">ACFOS1_20455</name>
</gene>
<evidence type="ECO:0000259" key="2">
    <source>
        <dbReference type="Pfam" id="PF19838"/>
    </source>
</evidence>
<dbReference type="InterPro" id="IPR045659">
    <property type="entry name" value="LptD_2"/>
</dbReference>
<comment type="caution">
    <text evidence="3">The sequence shown here is derived from an EMBL/GenBank/DDBJ whole genome shotgun (WGS) entry which is preliminary data.</text>
</comment>
<reference evidence="4" key="1">
    <citation type="journal article" date="2019" name="Int. J. Syst. Evol. Microbiol.">
        <title>The Global Catalogue of Microorganisms (GCM) 10K type strain sequencing project: providing services to taxonomists for standard genome sequencing and annotation.</title>
        <authorList>
            <consortium name="The Broad Institute Genomics Platform"/>
            <consortium name="The Broad Institute Genome Sequencing Center for Infectious Disease"/>
            <person name="Wu L."/>
            <person name="Ma J."/>
        </authorList>
    </citation>
    <scope>NUCLEOTIDE SEQUENCE [LARGE SCALE GENOMIC DNA]</scope>
    <source>
        <strain evidence="4">CECT 9128</strain>
    </source>
</reference>
<feature type="compositionally biased region" description="Acidic residues" evidence="1">
    <location>
        <begin position="775"/>
        <end position="788"/>
    </location>
</feature>
<evidence type="ECO:0000313" key="4">
    <source>
        <dbReference type="Proteomes" id="UP001595793"/>
    </source>
</evidence>